<accession>A0A518VAH0</accession>
<evidence type="ECO:0000313" key="2">
    <source>
        <dbReference type="Proteomes" id="UP000319432"/>
    </source>
</evidence>
<reference evidence="1 2" key="1">
    <citation type="submission" date="2018-11" db="EMBL/GenBank/DDBJ databases">
        <title>Phylogenetic determinants of toxin gene distribution in genomes of Brevibacillus laterosporus.</title>
        <authorList>
            <person name="Glare T.R."/>
            <person name="Durrant A."/>
            <person name="Berry C."/>
            <person name="Palma L."/>
            <person name="Ormskirk M."/>
            <person name="Cox M.O."/>
        </authorList>
    </citation>
    <scope>NUCLEOTIDE SEQUENCE [LARGE SCALE GENOMIC DNA]</scope>
    <source>
        <strain evidence="1 2">1821L</strain>
    </source>
</reference>
<name>A0A518VAH0_BRELA</name>
<evidence type="ECO:0000313" key="1">
    <source>
        <dbReference type="EMBL" id="QDX93992.1"/>
    </source>
</evidence>
<dbReference type="AlphaFoldDB" id="A0A518VAH0"/>
<keyword evidence="2" id="KW-1185">Reference proteome</keyword>
<dbReference type="OrthoDB" id="2519014at2"/>
<dbReference type="EMBL" id="CP033464">
    <property type="protein sequence ID" value="QDX93992.1"/>
    <property type="molecule type" value="Genomic_DNA"/>
</dbReference>
<gene>
    <name evidence="1" type="ORF">EEL30_17855</name>
</gene>
<protein>
    <submittedName>
        <fullName evidence="1">Uncharacterized protein</fullName>
    </submittedName>
</protein>
<proteinExistence type="predicted"/>
<sequence>MSHTFKVAHQENLSNILRDWKLPPYFSKPVMNHMLHYLDGILSRDFTGTLTDMYRESRHNRDRDP</sequence>
<dbReference type="Proteomes" id="UP000319432">
    <property type="component" value="Chromosome"/>
</dbReference>
<organism evidence="1 2">
    <name type="scientific">Brevibacillus laterosporus</name>
    <name type="common">Bacillus laterosporus</name>
    <dbReference type="NCBI Taxonomy" id="1465"/>
    <lineage>
        <taxon>Bacteria</taxon>
        <taxon>Bacillati</taxon>
        <taxon>Bacillota</taxon>
        <taxon>Bacilli</taxon>
        <taxon>Bacillales</taxon>
        <taxon>Paenibacillaceae</taxon>
        <taxon>Brevibacillus</taxon>
    </lineage>
</organism>